<comment type="similarity">
    <text evidence="1">Belongs to the type-I restriction system S methylase family.</text>
</comment>
<dbReference type="PATRIC" id="fig|446692.3.peg.2061"/>
<feature type="domain" description="Type I restriction modification DNA specificity" evidence="4">
    <location>
        <begin position="235"/>
        <end position="400"/>
    </location>
</feature>
<dbReference type="PANTHER" id="PTHR30408">
    <property type="entry name" value="TYPE-1 RESTRICTION ENZYME ECOKI SPECIFICITY PROTEIN"/>
    <property type="match status" value="1"/>
</dbReference>
<dbReference type="EMBL" id="LN606600">
    <property type="protein sequence ID" value="CEF41315.1"/>
    <property type="molecule type" value="Genomic_DNA"/>
</dbReference>
<name>A0A0U5B9V2_9PROT</name>
<dbReference type="RefSeq" id="WP_082666630.1">
    <property type="nucleotide sequence ID" value="NZ_LN606600.1"/>
</dbReference>
<dbReference type="KEGG" id="asz:ASN_2001"/>
<dbReference type="Gene3D" id="1.10.287.1120">
    <property type="entry name" value="Bipartite methylase S protein"/>
    <property type="match status" value="1"/>
</dbReference>
<keyword evidence="6" id="KW-1185">Reference proteome</keyword>
<dbReference type="InterPro" id="IPR044946">
    <property type="entry name" value="Restrct_endonuc_typeI_TRD_sf"/>
</dbReference>
<dbReference type="SUPFAM" id="SSF116734">
    <property type="entry name" value="DNA methylase specificity domain"/>
    <property type="match status" value="2"/>
</dbReference>
<gene>
    <name evidence="5" type="primary">hsdS</name>
    <name evidence="5" type="ORF">ASN_2001</name>
</gene>
<reference evidence="6" key="1">
    <citation type="submission" date="2014-09" db="EMBL/GenBank/DDBJ databases">
        <authorList>
            <person name="Illeghems K.G."/>
        </authorList>
    </citation>
    <scope>NUCLEOTIDE SEQUENCE [LARGE SCALE GENOMIC DNA]</scope>
    <source>
        <strain evidence="6">108B</strain>
    </source>
</reference>
<evidence type="ECO:0000256" key="1">
    <source>
        <dbReference type="ARBA" id="ARBA00010923"/>
    </source>
</evidence>
<dbReference type="REBASE" id="135729">
    <property type="entry name" value="S.Ase108BORF2002P"/>
</dbReference>
<organism evidence="5 6">
    <name type="scientific">Acetobacter senegalensis</name>
    <dbReference type="NCBI Taxonomy" id="446692"/>
    <lineage>
        <taxon>Bacteria</taxon>
        <taxon>Pseudomonadati</taxon>
        <taxon>Pseudomonadota</taxon>
        <taxon>Alphaproteobacteria</taxon>
        <taxon>Acetobacterales</taxon>
        <taxon>Acetobacteraceae</taxon>
        <taxon>Acetobacter</taxon>
    </lineage>
</organism>
<dbReference type="GO" id="GO:0009035">
    <property type="term" value="F:type I site-specific deoxyribonuclease activity"/>
    <property type="evidence" value="ECO:0007669"/>
    <property type="project" value="UniProtKB-EC"/>
</dbReference>
<dbReference type="Proteomes" id="UP000056109">
    <property type="component" value="Chromosome I"/>
</dbReference>
<dbReference type="CDD" id="cd17255">
    <property type="entry name" value="RMtype1_S_Fco49512ORF2615P-TRD2-CR2_like"/>
    <property type="match status" value="1"/>
</dbReference>
<dbReference type="Pfam" id="PF01420">
    <property type="entry name" value="Methylase_S"/>
    <property type="match status" value="2"/>
</dbReference>
<feature type="domain" description="Type I restriction modification DNA specificity" evidence="4">
    <location>
        <begin position="21"/>
        <end position="182"/>
    </location>
</feature>
<evidence type="ECO:0000256" key="2">
    <source>
        <dbReference type="ARBA" id="ARBA00022747"/>
    </source>
</evidence>
<keyword evidence="3" id="KW-0238">DNA-binding</keyword>
<dbReference type="Gene3D" id="3.90.220.20">
    <property type="entry name" value="DNA methylase specificity domains"/>
    <property type="match status" value="2"/>
</dbReference>
<dbReference type="AlphaFoldDB" id="A0A0U5B9V2"/>
<accession>A0A0U5B9V2</accession>
<evidence type="ECO:0000313" key="5">
    <source>
        <dbReference type="EMBL" id="CEF41315.1"/>
    </source>
</evidence>
<sequence length="433" mass="47809">MSFPKYPAYKDSGVGWIGEVPIGWNIVPLKRIFSLKNGATPKSDQSDLWDGEITWITPADLNSEQPEIITHSKRTISAKGAESCAVSIVPKGSIIISTRAPIGSIGLSGIDLCTNQGCRSLVPDEGVSSKFFLYFLYSAVSELQVLGKGTTFLELSSDSLASFPSCFPSLPEQQAIASFLDRECGKIDALIAEQERLIALLAEKRQAVISHAVTKGLNPNAPMKDSGIPWIGMVPEGWEVKKVSHDFTAEKGKNGQLLTKEYCSEISGDFPVYSGQTENNGVMASINSYEFDFDNGVIFSTTVGAKAMSLKFLCGKFSLSQNCMIIFPKNNIIPEYSYYAFMPLFDYERSLIPDHMQPSFRISDLYNFSYVMPPFDEQIMILNFIKKKEMKLTSTEREVQRQITLLKERRAALISAAVTGKIDVRAESKALAA</sequence>
<keyword evidence="2" id="KW-0680">Restriction system</keyword>
<dbReference type="PANTHER" id="PTHR30408:SF12">
    <property type="entry name" value="TYPE I RESTRICTION ENZYME MJAVIII SPECIFICITY SUBUNIT"/>
    <property type="match status" value="1"/>
</dbReference>
<evidence type="ECO:0000256" key="3">
    <source>
        <dbReference type="ARBA" id="ARBA00023125"/>
    </source>
</evidence>
<dbReference type="InterPro" id="IPR000055">
    <property type="entry name" value="Restrct_endonuc_typeI_TRD"/>
</dbReference>
<proteinExistence type="inferred from homology"/>
<keyword evidence="5" id="KW-0378">Hydrolase</keyword>
<dbReference type="GO" id="GO:0003677">
    <property type="term" value="F:DNA binding"/>
    <property type="evidence" value="ECO:0007669"/>
    <property type="project" value="UniProtKB-KW"/>
</dbReference>
<dbReference type="GO" id="GO:0009307">
    <property type="term" value="P:DNA restriction-modification system"/>
    <property type="evidence" value="ECO:0007669"/>
    <property type="project" value="UniProtKB-KW"/>
</dbReference>
<evidence type="ECO:0000259" key="4">
    <source>
        <dbReference type="Pfam" id="PF01420"/>
    </source>
</evidence>
<dbReference type="GeneID" id="34783051"/>
<dbReference type="CDD" id="cd17279">
    <property type="entry name" value="RMtype1_S_BmuCF2ORF3362P_TRD1-CR1_like"/>
    <property type="match status" value="1"/>
</dbReference>
<evidence type="ECO:0000313" key="6">
    <source>
        <dbReference type="Proteomes" id="UP000056109"/>
    </source>
</evidence>
<dbReference type="InterPro" id="IPR052021">
    <property type="entry name" value="Type-I_RS_S_subunit"/>
</dbReference>
<protein>
    <submittedName>
        <fullName evidence="5">Type I restriction enzyme, S subunit</fullName>
        <ecNumber evidence="5">3.1.21.3</ecNumber>
    </submittedName>
</protein>
<dbReference type="EC" id="3.1.21.3" evidence="5"/>